<dbReference type="OrthoDB" id="6882680at2"/>
<dbReference type="Gene3D" id="3.40.605.10">
    <property type="entry name" value="Aldehyde Dehydrogenase, Chain A, domain 1"/>
    <property type="match status" value="1"/>
</dbReference>
<dbReference type="PANTHER" id="PTHR42804:SF1">
    <property type="entry name" value="ALDEHYDE DEHYDROGENASE-RELATED"/>
    <property type="match status" value="1"/>
</dbReference>
<reference evidence="6 7" key="1">
    <citation type="submission" date="2019-01" db="EMBL/GenBank/DDBJ databases">
        <title>Sequencing the genomes of 1000 actinobacteria strains.</title>
        <authorList>
            <person name="Klenk H.-P."/>
        </authorList>
    </citation>
    <scope>NUCLEOTIDE SEQUENCE [LARGE SCALE GENOMIC DNA]</scope>
    <source>
        <strain evidence="6 7">DSM 43925</strain>
    </source>
</reference>
<dbReference type="FunFam" id="3.40.605.10:FF:000007">
    <property type="entry name" value="NAD/NADP-dependent betaine aldehyde dehydrogenase"/>
    <property type="match status" value="1"/>
</dbReference>
<comment type="caution">
    <text evidence="6">The sequence shown here is derived from an EMBL/GenBank/DDBJ whole genome shotgun (WGS) entry which is preliminary data.</text>
</comment>
<dbReference type="InterPro" id="IPR016161">
    <property type="entry name" value="Ald_DH/histidinol_DH"/>
</dbReference>
<dbReference type="AlphaFoldDB" id="A0A438LYX2"/>
<dbReference type="GO" id="GO:0016620">
    <property type="term" value="F:oxidoreductase activity, acting on the aldehyde or oxo group of donors, NAD or NADP as acceptor"/>
    <property type="evidence" value="ECO:0007669"/>
    <property type="project" value="InterPro"/>
</dbReference>
<dbReference type="FunFam" id="3.40.309.10:FF:000009">
    <property type="entry name" value="Aldehyde dehydrogenase A"/>
    <property type="match status" value="1"/>
</dbReference>
<dbReference type="InterPro" id="IPR016162">
    <property type="entry name" value="Ald_DH_N"/>
</dbReference>
<feature type="active site" evidence="3">
    <location>
        <position position="249"/>
    </location>
</feature>
<dbReference type="Gene3D" id="3.40.309.10">
    <property type="entry name" value="Aldehyde Dehydrogenase, Chain A, domain 2"/>
    <property type="match status" value="1"/>
</dbReference>
<dbReference type="CDD" id="cd07138">
    <property type="entry name" value="ALDH_CddD_SSP0762"/>
    <property type="match status" value="1"/>
</dbReference>
<evidence type="ECO:0000256" key="1">
    <source>
        <dbReference type="ARBA" id="ARBA00009986"/>
    </source>
</evidence>
<sequence length="495" mass="51734">MTGMKRILENQWIGGAWTPSDAQAGIDVIDPSDESTIATVPAGTAADARRAVAAAQAAAEDWAKTPVKDRLRFLERFVARLEARAGEFADTITAEVGAPIQVAQRVQVGLALGIAKSFVEITKNFAFERTVGNSLVLREPAGVVAAITPWNVPLIMIIQKLVPALMAGCAVVHKPSELTPLHAYLLAEVTAECDLPPGVFNVVVGEGPVVGAALTADPGVDLISFTGSVRAGRQVGAIAAEHIKPVHLELGGKNASVVLPDADLDLAVKATVNQACFNTGQACLQWSRLLVPADRHDEAVALAGELAATYRVGSPRDPSTDVGPLVSAAALERVRGYIETGLDEGADLVTGGPEPLPDLPAGYYVQPTVFGKVGESMRIAQEEIFGPVLSIMPYDGEEEAIRIANGTPYGLHGSVWSQSLDHATHVAKRIRTGQVDINGGPFNVLAPFGGMKQSGIGRECGVEGLDAFCEIKAMQLPDEGAEAMGPSARGQAASA</sequence>
<dbReference type="PANTHER" id="PTHR42804">
    <property type="entry name" value="ALDEHYDE DEHYDROGENASE"/>
    <property type="match status" value="1"/>
</dbReference>
<keyword evidence="7" id="KW-1185">Reference proteome</keyword>
<accession>A0A438LYX2</accession>
<proteinExistence type="inferred from homology"/>
<dbReference type="InterPro" id="IPR015590">
    <property type="entry name" value="Aldehyde_DH_dom"/>
</dbReference>
<dbReference type="PROSITE" id="PS00687">
    <property type="entry name" value="ALDEHYDE_DEHYDR_GLU"/>
    <property type="match status" value="1"/>
</dbReference>
<organism evidence="6 7">
    <name type="scientific">Nonomuraea polychroma</name>
    <dbReference type="NCBI Taxonomy" id="46176"/>
    <lineage>
        <taxon>Bacteria</taxon>
        <taxon>Bacillati</taxon>
        <taxon>Actinomycetota</taxon>
        <taxon>Actinomycetes</taxon>
        <taxon>Streptosporangiales</taxon>
        <taxon>Streptosporangiaceae</taxon>
        <taxon>Nonomuraea</taxon>
    </lineage>
</organism>
<gene>
    <name evidence="6" type="ORF">EDD27_1060</name>
</gene>
<protein>
    <submittedName>
        <fullName evidence="6">Aldehyde dehydrogenase (NAD+)/betaine-aldehyde dehydrogenase</fullName>
    </submittedName>
</protein>
<dbReference type="EMBL" id="SAUN01000001">
    <property type="protein sequence ID" value="RVX38736.1"/>
    <property type="molecule type" value="Genomic_DNA"/>
</dbReference>
<evidence type="ECO:0000313" key="7">
    <source>
        <dbReference type="Proteomes" id="UP000284824"/>
    </source>
</evidence>
<dbReference type="SUPFAM" id="SSF53720">
    <property type="entry name" value="ALDH-like"/>
    <property type="match status" value="1"/>
</dbReference>
<dbReference type="Pfam" id="PF00171">
    <property type="entry name" value="Aldedh"/>
    <property type="match status" value="1"/>
</dbReference>
<evidence type="ECO:0000259" key="5">
    <source>
        <dbReference type="Pfam" id="PF00171"/>
    </source>
</evidence>
<keyword evidence="2 4" id="KW-0560">Oxidoreductase</keyword>
<feature type="domain" description="Aldehyde dehydrogenase" evidence="5">
    <location>
        <begin position="17"/>
        <end position="473"/>
    </location>
</feature>
<evidence type="ECO:0000313" key="6">
    <source>
        <dbReference type="EMBL" id="RVX38736.1"/>
    </source>
</evidence>
<evidence type="ECO:0000256" key="4">
    <source>
        <dbReference type="RuleBase" id="RU003345"/>
    </source>
</evidence>
<dbReference type="InterPro" id="IPR016163">
    <property type="entry name" value="Ald_DH_C"/>
</dbReference>
<evidence type="ECO:0000256" key="3">
    <source>
        <dbReference type="PROSITE-ProRule" id="PRU10007"/>
    </source>
</evidence>
<dbReference type="Proteomes" id="UP000284824">
    <property type="component" value="Unassembled WGS sequence"/>
</dbReference>
<comment type="similarity">
    <text evidence="1 4">Belongs to the aldehyde dehydrogenase family.</text>
</comment>
<dbReference type="InterPro" id="IPR029510">
    <property type="entry name" value="Ald_DH_CS_GLU"/>
</dbReference>
<name>A0A438LYX2_9ACTN</name>
<evidence type="ECO:0000256" key="2">
    <source>
        <dbReference type="ARBA" id="ARBA00023002"/>
    </source>
</evidence>